<dbReference type="Proteomes" id="UP000305778">
    <property type="component" value="Unassembled WGS sequence"/>
</dbReference>
<evidence type="ECO:0000256" key="2">
    <source>
        <dbReference type="ARBA" id="ARBA00022475"/>
    </source>
</evidence>
<dbReference type="InterPro" id="IPR011701">
    <property type="entry name" value="MFS"/>
</dbReference>
<dbReference type="PROSITE" id="PS50850">
    <property type="entry name" value="MFS"/>
    <property type="match status" value="1"/>
</dbReference>
<feature type="transmembrane region" description="Helical" evidence="6">
    <location>
        <begin position="153"/>
        <end position="177"/>
    </location>
</feature>
<evidence type="ECO:0000256" key="1">
    <source>
        <dbReference type="ARBA" id="ARBA00004651"/>
    </source>
</evidence>
<sequence length="441" mass="46378">MSLISPRGTGLETSPTSASATAGRRRYVIAFVLGLVACLGYMDRVNFSVAGDEVIKAFGLSTGEFGLTTSVFSWAYVVLLIPLGILADRKGVRLVLALSVVVWSIGALFTGVAVGVGTLVVARLLLGGGESSTFPAGNIAVREWAPERERGIFTGTLNAGTVVGPAIGAVVAAYLVVAVGWRGSFLVEGGVGILVGAIWFLVYHSPEKTKWLKPRERSMILAERAGSAQKSSATAMSIAGLLRTKTIWGLMITQGCAVYTSYLFLSFLPLYLVTERHLKILSSGWVTGLTYGIAAVGSVIAARISDRVLKRSDVLRGGRRKAVAVVLLLALPLLALPWITSIPLVIALVSWVLIMDTAAITLNWALTSDLIVDKASSGRAFSLTGVGGNIFGLLAPIVTGYLVDWTGSYTVPFLVAGALLLAGAGVTWTMSRHALQPAQAD</sequence>
<evidence type="ECO:0000256" key="3">
    <source>
        <dbReference type="ARBA" id="ARBA00022692"/>
    </source>
</evidence>
<protein>
    <submittedName>
        <fullName evidence="8">MFS transporter</fullName>
    </submittedName>
</protein>
<feature type="domain" description="Major facilitator superfamily (MFS) profile" evidence="7">
    <location>
        <begin position="29"/>
        <end position="435"/>
    </location>
</feature>
<evidence type="ECO:0000313" key="9">
    <source>
        <dbReference type="Proteomes" id="UP000305778"/>
    </source>
</evidence>
<feature type="transmembrane region" description="Helical" evidence="6">
    <location>
        <begin position="183"/>
        <end position="203"/>
    </location>
</feature>
<name>A0A4V5MWG2_9ACTN</name>
<organism evidence="8 9">
    <name type="scientific">Actinacidiphila oryziradicis</name>
    <dbReference type="NCBI Taxonomy" id="2571141"/>
    <lineage>
        <taxon>Bacteria</taxon>
        <taxon>Bacillati</taxon>
        <taxon>Actinomycetota</taxon>
        <taxon>Actinomycetes</taxon>
        <taxon>Kitasatosporales</taxon>
        <taxon>Streptomycetaceae</taxon>
        <taxon>Actinacidiphila</taxon>
    </lineage>
</organism>
<feature type="transmembrane region" description="Helical" evidence="6">
    <location>
        <begin position="409"/>
        <end position="428"/>
    </location>
</feature>
<dbReference type="AlphaFoldDB" id="A0A4V5MWG2"/>
<dbReference type="InterPro" id="IPR036259">
    <property type="entry name" value="MFS_trans_sf"/>
</dbReference>
<dbReference type="SUPFAM" id="SSF103473">
    <property type="entry name" value="MFS general substrate transporter"/>
    <property type="match status" value="1"/>
</dbReference>
<dbReference type="GO" id="GO:0022857">
    <property type="term" value="F:transmembrane transporter activity"/>
    <property type="evidence" value="ECO:0007669"/>
    <property type="project" value="InterPro"/>
</dbReference>
<feature type="transmembrane region" description="Helical" evidence="6">
    <location>
        <begin position="378"/>
        <end position="403"/>
    </location>
</feature>
<dbReference type="PANTHER" id="PTHR11662">
    <property type="entry name" value="SOLUTE CARRIER FAMILY 17"/>
    <property type="match status" value="1"/>
</dbReference>
<feature type="transmembrane region" description="Helical" evidence="6">
    <location>
        <begin position="345"/>
        <end position="366"/>
    </location>
</feature>
<feature type="transmembrane region" description="Helical" evidence="6">
    <location>
        <begin position="247"/>
        <end position="272"/>
    </location>
</feature>
<evidence type="ECO:0000313" key="8">
    <source>
        <dbReference type="EMBL" id="TJZ96098.1"/>
    </source>
</evidence>
<evidence type="ECO:0000256" key="4">
    <source>
        <dbReference type="ARBA" id="ARBA00022989"/>
    </source>
</evidence>
<feature type="transmembrane region" description="Helical" evidence="6">
    <location>
        <begin position="284"/>
        <end position="302"/>
    </location>
</feature>
<comment type="subcellular location">
    <subcellularLocation>
        <location evidence="1">Cell membrane</location>
        <topology evidence="1">Multi-pass membrane protein</topology>
    </subcellularLocation>
</comment>
<dbReference type="EMBL" id="SUMC01000167">
    <property type="protein sequence ID" value="TJZ96098.1"/>
    <property type="molecule type" value="Genomic_DNA"/>
</dbReference>
<reference evidence="8 9" key="1">
    <citation type="submission" date="2019-04" db="EMBL/GenBank/DDBJ databases">
        <title>Streptomyces oryziradicis sp. nov., a novel actinomycete isolated from rhizosphere soil of rice (Oryza sativa L.).</title>
        <authorList>
            <person name="Li C."/>
        </authorList>
    </citation>
    <scope>NUCLEOTIDE SEQUENCE [LARGE SCALE GENOMIC DNA]</scope>
    <source>
        <strain evidence="8 9">NEAU-C40</strain>
    </source>
</reference>
<dbReference type="PANTHER" id="PTHR11662:SF399">
    <property type="entry name" value="FI19708P1-RELATED"/>
    <property type="match status" value="1"/>
</dbReference>
<dbReference type="InterPro" id="IPR050382">
    <property type="entry name" value="MFS_Na/Anion_cotransporter"/>
</dbReference>
<dbReference type="GO" id="GO:0005886">
    <property type="term" value="C:plasma membrane"/>
    <property type="evidence" value="ECO:0007669"/>
    <property type="project" value="UniProtKB-SubCell"/>
</dbReference>
<keyword evidence="2" id="KW-1003">Cell membrane</keyword>
<keyword evidence="5 6" id="KW-0472">Membrane</keyword>
<dbReference type="InterPro" id="IPR000849">
    <property type="entry name" value="Sugar_P_transporter"/>
</dbReference>
<keyword evidence="9" id="KW-1185">Reference proteome</keyword>
<dbReference type="Pfam" id="PF07690">
    <property type="entry name" value="MFS_1"/>
    <property type="match status" value="1"/>
</dbReference>
<evidence type="ECO:0000256" key="5">
    <source>
        <dbReference type="ARBA" id="ARBA00023136"/>
    </source>
</evidence>
<proteinExistence type="predicted"/>
<keyword evidence="4 6" id="KW-1133">Transmembrane helix</keyword>
<feature type="transmembrane region" description="Helical" evidence="6">
    <location>
        <begin position="322"/>
        <end position="339"/>
    </location>
</feature>
<evidence type="ECO:0000256" key="6">
    <source>
        <dbReference type="SAM" id="Phobius"/>
    </source>
</evidence>
<dbReference type="OrthoDB" id="8596007at2"/>
<comment type="caution">
    <text evidence="8">The sequence shown here is derived from an EMBL/GenBank/DDBJ whole genome shotgun (WGS) entry which is preliminary data.</text>
</comment>
<dbReference type="PIRSF" id="PIRSF002808">
    <property type="entry name" value="Hexose_phosphate_transp"/>
    <property type="match status" value="1"/>
</dbReference>
<evidence type="ECO:0000259" key="7">
    <source>
        <dbReference type="PROSITE" id="PS50850"/>
    </source>
</evidence>
<gene>
    <name evidence="8" type="ORF">FCI23_51370</name>
</gene>
<dbReference type="Gene3D" id="1.20.1250.20">
    <property type="entry name" value="MFS general substrate transporter like domains"/>
    <property type="match status" value="2"/>
</dbReference>
<accession>A0A4V5MWG2</accession>
<feature type="transmembrane region" description="Helical" evidence="6">
    <location>
        <begin position="94"/>
        <end position="114"/>
    </location>
</feature>
<dbReference type="RefSeq" id="WP_136730835.1">
    <property type="nucleotide sequence ID" value="NZ_SUMC01000167.1"/>
</dbReference>
<feature type="transmembrane region" description="Helical" evidence="6">
    <location>
        <begin position="27"/>
        <end position="45"/>
    </location>
</feature>
<dbReference type="InterPro" id="IPR020846">
    <property type="entry name" value="MFS_dom"/>
</dbReference>
<feature type="transmembrane region" description="Helical" evidence="6">
    <location>
        <begin position="65"/>
        <end position="87"/>
    </location>
</feature>
<dbReference type="CDD" id="cd17319">
    <property type="entry name" value="MFS_ExuT_GudP_like"/>
    <property type="match status" value="1"/>
</dbReference>
<keyword evidence="3 6" id="KW-0812">Transmembrane</keyword>